<protein>
    <recommendedName>
        <fullName evidence="3">Actin-like ATPase domain-containing protein</fullName>
    </recommendedName>
</protein>
<dbReference type="CDD" id="cd10170">
    <property type="entry name" value="ASKHA_NBD_HSP70"/>
    <property type="match status" value="1"/>
</dbReference>
<dbReference type="InterPro" id="IPR043129">
    <property type="entry name" value="ATPase_NBD"/>
</dbReference>
<gene>
    <name evidence="1" type="ORF">ASPTUDRAFT_186520</name>
</gene>
<dbReference type="Proteomes" id="UP000184304">
    <property type="component" value="Unassembled WGS sequence"/>
</dbReference>
<accession>A0A1L9NNE0</accession>
<name>A0A1L9NNE0_ASPTC</name>
<dbReference type="PANTHER" id="PTHR14187">
    <property type="entry name" value="ALPHA KINASE/ELONGATION FACTOR 2 KINASE"/>
    <property type="match status" value="1"/>
</dbReference>
<dbReference type="STRING" id="767770.A0A1L9NNE0"/>
<dbReference type="Gene3D" id="3.90.640.10">
    <property type="entry name" value="Actin, Chain A, domain 4"/>
    <property type="match status" value="1"/>
</dbReference>
<dbReference type="EMBL" id="KV878176">
    <property type="protein sequence ID" value="OJI90712.1"/>
    <property type="molecule type" value="Genomic_DNA"/>
</dbReference>
<dbReference type="OrthoDB" id="4427047at2759"/>
<dbReference type="Gene3D" id="3.30.420.40">
    <property type="match status" value="2"/>
</dbReference>
<keyword evidence="2" id="KW-1185">Reference proteome</keyword>
<proteinExistence type="predicted"/>
<evidence type="ECO:0000313" key="2">
    <source>
        <dbReference type="Proteomes" id="UP000184304"/>
    </source>
</evidence>
<dbReference type="PANTHER" id="PTHR14187:SF81">
    <property type="entry name" value="HSP70 FAMILY PROTEIN (AFU_ORTHOLOGUE AFUA_4G14040)"/>
    <property type="match status" value="1"/>
</dbReference>
<dbReference type="AlphaFoldDB" id="A0A1L9NNE0"/>
<sequence>MSQAKSKLVCGIDYGTTGTAAAWGYGTDEQSIDSPIYQVDEWPVQSRAKLPSTMQYPSGMQPRWGVEATPELETFRWTKLLLDPDLESTDFRDEELERVSGQRIMRLPAGKSAVRVVADYLSGIRNHLEQSYIFSQPNIKKAYWFSIPAGWSNDAQVRMSEAIHLAGFGQKPNEEVCLVTESEASAISILGASGERRKSGSTFCVCDVGGGTVDIACYMITDVTATSYSLTELSSAIGPKSGSTIIDREFLKLMRHRFNASFINPFNDDNSDRRERLMNEFKKRKEEFTGDGSNHRLRFRMECFTSQWYDSTAGHIILSDSDMRAFFDTVVGQVFHHVNEQVDKATRGHFKIDELLMTGGLMRSKFAREAFSEGFKDAGFSRIFQDLVFRSTVSFRGFEAELSASLGAARKGLSGIVTKNQTCNKSYFIECSGLREEPGICLQAFIDELDAPAKPQQILVKGHVYEEDRPYKTVFHLYSRPGEPPVKTFFLKMSDGQNSRVLARLTCNLSDIPADERALQPAAAGGVYSHQCISVTATFRVKGYLEIKVHTKCKVLAQKMVPRIWSERAGN</sequence>
<reference evidence="2" key="1">
    <citation type="journal article" date="2017" name="Genome Biol.">
        <title>Comparative genomics reveals high biological diversity and specific adaptations in the industrially and medically important fungal genus Aspergillus.</title>
        <authorList>
            <person name="de Vries R.P."/>
            <person name="Riley R."/>
            <person name="Wiebenga A."/>
            <person name="Aguilar-Osorio G."/>
            <person name="Amillis S."/>
            <person name="Uchima C.A."/>
            <person name="Anderluh G."/>
            <person name="Asadollahi M."/>
            <person name="Askin M."/>
            <person name="Barry K."/>
            <person name="Battaglia E."/>
            <person name="Bayram O."/>
            <person name="Benocci T."/>
            <person name="Braus-Stromeyer S.A."/>
            <person name="Caldana C."/>
            <person name="Canovas D."/>
            <person name="Cerqueira G.C."/>
            <person name="Chen F."/>
            <person name="Chen W."/>
            <person name="Choi C."/>
            <person name="Clum A."/>
            <person name="Dos Santos R.A."/>
            <person name="Damasio A.R."/>
            <person name="Diallinas G."/>
            <person name="Emri T."/>
            <person name="Fekete E."/>
            <person name="Flipphi M."/>
            <person name="Freyberg S."/>
            <person name="Gallo A."/>
            <person name="Gournas C."/>
            <person name="Habgood R."/>
            <person name="Hainaut M."/>
            <person name="Harispe M.L."/>
            <person name="Henrissat B."/>
            <person name="Hilden K.S."/>
            <person name="Hope R."/>
            <person name="Hossain A."/>
            <person name="Karabika E."/>
            <person name="Karaffa L."/>
            <person name="Karanyi Z."/>
            <person name="Krasevec N."/>
            <person name="Kuo A."/>
            <person name="Kusch H."/>
            <person name="LaButti K."/>
            <person name="Lagendijk E.L."/>
            <person name="Lapidus A."/>
            <person name="Levasseur A."/>
            <person name="Lindquist E."/>
            <person name="Lipzen A."/>
            <person name="Logrieco A.F."/>
            <person name="MacCabe A."/>
            <person name="Maekelae M.R."/>
            <person name="Malavazi I."/>
            <person name="Melin P."/>
            <person name="Meyer V."/>
            <person name="Mielnichuk N."/>
            <person name="Miskei M."/>
            <person name="Molnar A.P."/>
            <person name="Mule G."/>
            <person name="Ngan C.Y."/>
            <person name="Orejas M."/>
            <person name="Orosz E."/>
            <person name="Ouedraogo J.P."/>
            <person name="Overkamp K.M."/>
            <person name="Park H.-S."/>
            <person name="Perrone G."/>
            <person name="Piumi F."/>
            <person name="Punt P.J."/>
            <person name="Ram A.F."/>
            <person name="Ramon A."/>
            <person name="Rauscher S."/>
            <person name="Record E."/>
            <person name="Riano-Pachon D.M."/>
            <person name="Robert V."/>
            <person name="Roehrig J."/>
            <person name="Ruller R."/>
            <person name="Salamov A."/>
            <person name="Salih N.S."/>
            <person name="Samson R.A."/>
            <person name="Sandor E."/>
            <person name="Sanguinetti M."/>
            <person name="Schuetze T."/>
            <person name="Sepcic K."/>
            <person name="Shelest E."/>
            <person name="Sherlock G."/>
            <person name="Sophianopoulou V."/>
            <person name="Squina F.M."/>
            <person name="Sun H."/>
            <person name="Susca A."/>
            <person name="Todd R.B."/>
            <person name="Tsang A."/>
            <person name="Unkles S.E."/>
            <person name="van de Wiele N."/>
            <person name="van Rossen-Uffink D."/>
            <person name="Oliveira J.V."/>
            <person name="Vesth T.C."/>
            <person name="Visser J."/>
            <person name="Yu J.-H."/>
            <person name="Zhou M."/>
            <person name="Andersen M.R."/>
            <person name="Archer D.B."/>
            <person name="Baker S.E."/>
            <person name="Benoit I."/>
            <person name="Brakhage A.A."/>
            <person name="Braus G.H."/>
            <person name="Fischer R."/>
            <person name="Frisvad J.C."/>
            <person name="Goldman G.H."/>
            <person name="Houbraken J."/>
            <person name="Oakley B."/>
            <person name="Pocsi I."/>
            <person name="Scazzocchio C."/>
            <person name="Seiboth B."/>
            <person name="vanKuyk P.A."/>
            <person name="Wortman J."/>
            <person name="Dyer P.S."/>
            <person name="Grigoriev I.V."/>
        </authorList>
    </citation>
    <scope>NUCLEOTIDE SEQUENCE [LARGE SCALE GENOMIC DNA]</scope>
    <source>
        <strain evidence="2">CBS 134.48</strain>
    </source>
</reference>
<organism evidence="1 2">
    <name type="scientific">Aspergillus tubingensis (strain CBS 134.48)</name>
    <dbReference type="NCBI Taxonomy" id="767770"/>
    <lineage>
        <taxon>Eukaryota</taxon>
        <taxon>Fungi</taxon>
        <taxon>Dikarya</taxon>
        <taxon>Ascomycota</taxon>
        <taxon>Pezizomycotina</taxon>
        <taxon>Eurotiomycetes</taxon>
        <taxon>Eurotiomycetidae</taxon>
        <taxon>Eurotiales</taxon>
        <taxon>Aspergillaceae</taxon>
        <taxon>Aspergillus</taxon>
        <taxon>Aspergillus subgen. Circumdati</taxon>
    </lineage>
</organism>
<evidence type="ECO:0000313" key="1">
    <source>
        <dbReference type="EMBL" id="OJI90712.1"/>
    </source>
</evidence>
<dbReference type="SUPFAM" id="SSF53067">
    <property type="entry name" value="Actin-like ATPase domain"/>
    <property type="match status" value="2"/>
</dbReference>
<evidence type="ECO:0008006" key="3">
    <source>
        <dbReference type="Google" id="ProtNLM"/>
    </source>
</evidence>
<dbReference type="OMA" id="NENITMF"/>
<dbReference type="VEuPathDB" id="FungiDB:ASPTUDRAFT_186520"/>